<evidence type="ECO:0000313" key="2">
    <source>
        <dbReference type="Proteomes" id="UP001144313"/>
    </source>
</evidence>
<gene>
    <name evidence="1" type="ORF">GALLR39Z86_29880</name>
</gene>
<accession>A0A9W6LH02</accession>
<protein>
    <submittedName>
        <fullName evidence="1">Uncharacterized protein</fullName>
    </submittedName>
</protein>
<dbReference type="EMBL" id="BSDT01000001">
    <property type="protein sequence ID" value="GLI43138.1"/>
    <property type="molecule type" value="Genomic_DNA"/>
</dbReference>
<sequence length="83" mass="8635">MWTRGAGSAVYMVWMIGLSARAGEGVGSAAVLSRAATTTAIRAAAIAAGLRRTAFGVLMGNLSGARAPGVEAFRRCVERECYR</sequence>
<dbReference type="Proteomes" id="UP001144313">
    <property type="component" value="Unassembled WGS sequence"/>
</dbReference>
<reference evidence="1" key="1">
    <citation type="submission" date="2022-12" db="EMBL/GenBank/DDBJ databases">
        <title>Reference genome sequencing for broad-spectrum identification of bacterial and archaeal isolates by mass spectrometry.</title>
        <authorList>
            <person name="Sekiguchi Y."/>
            <person name="Tourlousse D.M."/>
        </authorList>
    </citation>
    <scope>NUCLEOTIDE SEQUENCE</scope>
    <source>
        <strain evidence="1">LLR39Z86</strain>
    </source>
</reference>
<comment type="caution">
    <text evidence="1">The sequence shown here is derived from an EMBL/GenBank/DDBJ whole genome shotgun (WGS) entry which is preliminary data.</text>
</comment>
<dbReference type="AlphaFoldDB" id="A0A9W6LH02"/>
<organism evidence="1 2">
    <name type="scientific">Glycomyces algeriensis</name>
    <dbReference type="NCBI Taxonomy" id="256037"/>
    <lineage>
        <taxon>Bacteria</taxon>
        <taxon>Bacillati</taxon>
        <taxon>Actinomycetota</taxon>
        <taxon>Actinomycetes</taxon>
        <taxon>Glycomycetales</taxon>
        <taxon>Glycomycetaceae</taxon>
        <taxon>Glycomyces</taxon>
    </lineage>
</organism>
<proteinExistence type="predicted"/>
<keyword evidence="2" id="KW-1185">Reference proteome</keyword>
<evidence type="ECO:0000313" key="1">
    <source>
        <dbReference type="EMBL" id="GLI43138.1"/>
    </source>
</evidence>
<name>A0A9W6LH02_9ACTN</name>